<evidence type="ECO:0000313" key="3">
    <source>
        <dbReference type="RefSeq" id="XP_033570418.1"/>
    </source>
</evidence>
<reference evidence="1 3" key="1">
    <citation type="journal article" date="2020" name="Stud. Mycol.">
        <title>101 Dothideomycetes genomes: a test case for predicting lifestyles and emergence of pathogens.</title>
        <authorList>
            <person name="Haridas S."/>
            <person name="Albert R."/>
            <person name="Binder M."/>
            <person name="Bloem J."/>
            <person name="Labutti K."/>
            <person name="Salamov A."/>
            <person name="Andreopoulos B."/>
            <person name="Baker S."/>
            <person name="Barry K."/>
            <person name="Bills G."/>
            <person name="Bluhm B."/>
            <person name="Cannon C."/>
            <person name="Castanera R."/>
            <person name="Culley D."/>
            <person name="Daum C."/>
            <person name="Ezra D."/>
            <person name="Gonzalez J."/>
            <person name="Henrissat B."/>
            <person name="Kuo A."/>
            <person name="Liang C."/>
            <person name="Lipzen A."/>
            <person name="Lutzoni F."/>
            <person name="Magnuson J."/>
            <person name="Mondo S."/>
            <person name="Nolan M."/>
            <person name="Ohm R."/>
            <person name="Pangilinan J."/>
            <person name="Park H.-J."/>
            <person name="Ramirez L."/>
            <person name="Alfaro M."/>
            <person name="Sun H."/>
            <person name="Tritt A."/>
            <person name="Yoshinaga Y."/>
            <person name="Zwiers L.-H."/>
            <person name="Turgeon B."/>
            <person name="Goodwin S."/>
            <person name="Spatafora J."/>
            <person name="Crous P."/>
            <person name="Grigoriev I."/>
        </authorList>
    </citation>
    <scope>NUCLEOTIDE SEQUENCE</scope>
    <source>
        <strain evidence="1 3">CBS 304.34</strain>
    </source>
</reference>
<sequence>MEALAQDSFGRFCNALLVCDSVCADRPETLPSSRRLLCTLLLAYEDSRAQAAPLAVRENEGQTGLVRHPGCLQLAAWQASTLQQSRRHRSLTAALHAALAADSLPAARRAAAAPLAASRAATVAPRVRIGDENKVSPGEQCVVQTLRAAR</sequence>
<evidence type="ECO:0000313" key="2">
    <source>
        <dbReference type="Proteomes" id="UP000504636"/>
    </source>
</evidence>
<dbReference type="GeneID" id="54463342"/>
<evidence type="ECO:0000313" key="1">
    <source>
        <dbReference type="EMBL" id="KAF2803454.1"/>
    </source>
</evidence>
<accession>A0A6A6Y620</accession>
<dbReference type="EMBL" id="MU003717">
    <property type="protein sequence ID" value="KAF2803454.1"/>
    <property type="molecule type" value="Genomic_DNA"/>
</dbReference>
<proteinExistence type="predicted"/>
<dbReference type="Proteomes" id="UP000504636">
    <property type="component" value="Unplaced"/>
</dbReference>
<protein>
    <submittedName>
        <fullName evidence="1 3">Uncharacterized protein</fullName>
    </submittedName>
</protein>
<keyword evidence="2" id="KW-1185">Reference proteome</keyword>
<name>A0A6A6Y620_9PEZI</name>
<organism evidence="1">
    <name type="scientific">Mytilinidion resinicola</name>
    <dbReference type="NCBI Taxonomy" id="574789"/>
    <lineage>
        <taxon>Eukaryota</taxon>
        <taxon>Fungi</taxon>
        <taxon>Dikarya</taxon>
        <taxon>Ascomycota</taxon>
        <taxon>Pezizomycotina</taxon>
        <taxon>Dothideomycetes</taxon>
        <taxon>Pleosporomycetidae</taxon>
        <taxon>Mytilinidiales</taxon>
        <taxon>Mytilinidiaceae</taxon>
        <taxon>Mytilinidion</taxon>
    </lineage>
</organism>
<gene>
    <name evidence="1 3" type="ORF">BDZ99DRAFT_481888</name>
</gene>
<reference evidence="3" key="2">
    <citation type="submission" date="2020-04" db="EMBL/GenBank/DDBJ databases">
        <authorList>
            <consortium name="NCBI Genome Project"/>
        </authorList>
    </citation>
    <scope>NUCLEOTIDE SEQUENCE</scope>
    <source>
        <strain evidence="3">CBS 304.34</strain>
    </source>
</reference>
<dbReference type="RefSeq" id="XP_033570418.1">
    <property type="nucleotide sequence ID" value="XM_033722449.1"/>
</dbReference>
<dbReference type="AlphaFoldDB" id="A0A6A6Y620"/>
<reference evidence="3" key="3">
    <citation type="submission" date="2025-04" db="UniProtKB">
        <authorList>
            <consortium name="RefSeq"/>
        </authorList>
    </citation>
    <scope>IDENTIFICATION</scope>
    <source>
        <strain evidence="3">CBS 304.34</strain>
    </source>
</reference>